<dbReference type="Proteomes" id="UP000184096">
    <property type="component" value="Chromosome I"/>
</dbReference>
<feature type="signal peptide" evidence="1">
    <location>
        <begin position="1"/>
        <end position="24"/>
    </location>
</feature>
<protein>
    <submittedName>
        <fullName evidence="2">Uncharacterized protein</fullName>
    </submittedName>
</protein>
<reference evidence="3" key="1">
    <citation type="submission" date="2016-11" db="EMBL/GenBank/DDBJ databases">
        <authorList>
            <person name="Varghese N."/>
            <person name="Submissions S."/>
        </authorList>
    </citation>
    <scope>NUCLEOTIDE SEQUENCE [LARGE SCALE GENOMIC DNA]</scope>
    <source>
        <strain evidence="3">GAS401</strain>
    </source>
</reference>
<gene>
    <name evidence="2" type="ORF">SAMN05444170_1455</name>
</gene>
<proteinExistence type="predicted"/>
<organism evidence="2 3">
    <name type="scientific">Bradyrhizobium erythrophlei</name>
    <dbReference type="NCBI Taxonomy" id="1437360"/>
    <lineage>
        <taxon>Bacteria</taxon>
        <taxon>Pseudomonadati</taxon>
        <taxon>Pseudomonadota</taxon>
        <taxon>Alphaproteobacteria</taxon>
        <taxon>Hyphomicrobiales</taxon>
        <taxon>Nitrobacteraceae</taxon>
        <taxon>Bradyrhizobium</taxon>
    </lineage>
</organism>
<accession>A0A1M7TDX5</accession>
<dbReference type="EMBL" id="LT670849">
    <property type="protein sequence ID" value="SHN68887.1"/>
    <property type="molecule type" value="Genomic_DNA"/>
</dbReference>
<evidence type="ECO:0000256" key="1">
    <source>
        <dbReference type="SAM" id="SignalP"/>
    </source>
</evidence>
<sequence length="138" mass="13478">MRKTITILATALLASTLAIAPADARGGGGGGGHGGGGFGGGGHMGGGFGGGAHIGGFGGGAHVGGFGGGEHIGGIGHVGGVGRFDGSRFAFGEGARTGGIHQHAMHRFSHPYYGYGVDCYDWYLSHPADSVSPYGYCG</sequence>
<dbReference type="AlphaFoldDB" id="A0A1M7TDX5"/>
<feature type="chain" id="PRO_5013042817" evidence="1">
    <location>
        <begin position="25"/>
        <end position="138"/>
    </location>
</feature>
<evidence type="ECO:0000313" key="2">
    <source>
        <dbReference type="EMBL" id="SHN68887.1"/>
    </source>
</evidence>
<dbReference type="OrthoDB" id="8256406at2"/>
<evidence type="ECO:0000313" key="3">
    <source>
        <dbReference type="Proteomes" id="UP000184096"/>
    </source>
</evidence>
<name>A0A1M7TDX5_9BRAD</name>
<keyword evidence="3" id="KW-1185">Reference proteome</keyword>
<dbReference type="RefSeq" id="WP_072817295.1">
    <property type="nucleotide sequence ID" value="NZ_LT670849.1"/>
</dbReference>
<keyword evidence="1" id="KW-0732">Signal</keyword>